<proteinExistence type="predicted"/>
<keyword evidence="2" id="KW-1185">Reference proteome</keyword>
<dbReference type="AlphaFoldDB" id="A0A1M6PC71"/>
<evidence type="ECO:0000313" key="2">
    <source>
        <dbReference type="Proteomes" id="UP000243547"/>
    </source>
</evidence>
<dbReference type="OrthoDB" id="2374476at2"/>
<gene>
    <name evidence="1" type="ORF">SAMN02745227_01399</name>
</gene>
<reference evidence="2" key="1">
    <citation type="submission" date="2016-11" db="EMBL/GenBank/DDBJ databases">
        <authorList>
            <person name="Varghese N."/>
            <person name="Submissions S."/>
        </authorList>
    </citation>
    <scope>NUCLEOTIDE SEQUENCE [LARGE SCALE GENOMIC DNA]</scope>
    <source>
        <strain evidence="2">DSM 14826</strain>
    </source>
</reference>
<protein>
    <submittedName>
        <fullName evidence="1">Uncharacterized protein</fullName>
    </submittedName>
</protein>
<name>A0A1M6PC71_9FIRM</name>
<sequence>MEKNDLKELIKDISAIIPLYLEGIGNASKICLKNKEERLDKRDSKKIVAELAALMAVDLMGLKKFVKLNLQIRNNIPLPLNPELLLVPIRVRKPLISRDSATGYFNYFSIKDVVERGRFAHIVLENGEEIATIQRERTIRNTILFSQLVYSKWRQVYVNPYVKGVGKELYNSAKLEMIRNIMEDELDY</sequence>
<evidence type="ECO:0000313" key="1">
    <source>
        <dbReference type="EMBL" id="SHK05545.1"/>
    </source>
</evidence>
<organism evidence="1 2">
    <name type="scientific">Anaerobranca californiensis DSM 14826</name>
    <dbReference type="NCBI Taxonomy" id="1120989"/>
    <lineage>
        <taxon>Bacteria</taxon>
        <taxon>Bacillati</taxon>
        <taxon>Bacillota</taxon>
        <taxon>Clostridia</taxon>
        <taxon>Eubacteriales</taxon>
        <taxon>Proteinivoracaceae</taxon>
        <taxon>Anaerobranca</taxon>
    </lineage>
</organism>
<dbReference type="EMBL" id="FRAI01000014">
    <property type="protein sequence ID" value="SHK05545.1"/>
    <property type="molecule type" value="Genomic_DNA"/>
</dbReference>
<dbReference type="STRING" id="1120989.SAMN02745227_01399"/>
<dbReference type="RefSeq" id="WP_072907424.1">
    <property type="nucleotide sequence ID" value="NZ_FRAI01000014.1"/>
</dbReference>
<accession>A0A1M6PC71</accession>
<dbReference type="Proteomes" id="UP000243547">
    <property type="component" value="Unassembled WGS sequence"/>
</dbReference>